<protein>
    <submittedName>
        <fullName evidence="1">Uncharacterized protein</fullName>
    </submittedName>
</protein>
<gene>
    <name evidence="1" type="ORF">BHM03_00034115</name>
</gene>
<proteinExistence type="predicted"/>
<dbReference type="PANTHER" id="PTHR47149:SF1">
    <property type="entry name" value="F-BOX PROTEIN RMF"/>
    <property type="match status" value="1"/>
</dbReference>
<name>A0A444E8V4_ENSVE</name>
<dbReference type="Proteomes" id="UP000290560">
    <property type="component" value="Unassembled WGS sequence"/>
</dbReference>
<dbReference type="GO" id="GO:0061458">
    <property type="term" value="P:reproductive system development"/>
    <property type="evidence" value="ECO:0007669"/>
    <property type="project" value="TreeGrafter"/>
</dbReference>
<reference evidence="1" key="1">
    <citation type="journal article" date="2018" name="Data Brief">
        <title>Genome sequence data from 17 accessions of Ensete ventricosum, a staple food crop for millions in Ethiopia.</title>
        <authorList>
            <person name="Yemataw Z."/>
            <person name="Muzemil S."/>
            <person name="Ambachew D."/>
            <person name="Tripathi L."/>
            <person name="Tesfaye K."/>
            <person name="Chala A."/>
            <person name="Farbos A."/>
            <person name="O'Neill P."/>
            <person name="Moore K."/>
            <person name="Grant M."/>
            <person name="Studholme D.J."/>
        </authorList>
    </citation>
    <scope>NUCLEOTIDE SEQUENCE [LARGE SCALE GENOMIC DNA]</scope>
    <source>
        <tissue evidence="1">Leaf</tissue>
    </source>
</reference>
<dbReference type="EMBL" id="KV876162">
    <property type="protein sequence ID" value="RZR74227.1"/>
    <property type="molecule type" value="Genomic_DNA"/>
</dbReference>
<accession>A0A444E8V4</accession>
<sequence length="160" mass="17528">MPVSATCTSPLPEMFPFPGSISTPQPLVHIPYISPPGYITHSPFARLTDTSPFLPPDGSHSYNYRQQEKHIGEMHLFSIVIMLSFILGDANAVAWSLDWIRIGAFLLDSPVVLLTENLTLPKMLPRPEDDPAKTIQTTGTCLLAGARTGIWIAGNPVGYR</sequence>
<dbReference type="AlphaFoldDB" id="A0A444E8V4"/>
<evidence type="ECO:0000313" key="1">
    <source>
        <dbReference type="EMBL" id="RZR74227.1"/>
    </source>
</evidence>
<dbReference type="PANTHER" id="PTHR47149">
    <property type="entry name" value="F-BOX PROTEIN RMF"/>
    <property type="match status" value="1"/>
</dbReference>
<organism evidence="1">
    <name type="scientific">Ensete ventricosum</name>
    <name type="common">Abyssinian banana</name>
    <name type="synonym">Musa ensete</name>
    <dbReference type="NCBI Taxonomy" id="4639"/>
    <lineage>
        <taxon>Eukaryota</taxon>
        <taxon>Viridiplantae</taxon>
        <taxon>Streptophyta</taxon>
        <taxon>Embryophyta</taxon>
        <taxon>Tracheophyta</taxon>
        <taxon>Spermatophyta</taxon>
        <taxon>Magnoliopsida</taxon>
        <taxon>Liliopsida</taxon>
        <taxon>Zingiberales</taxon>
        <taxon>Musaceae</taxon>
        <taxon>Ensete</taxon>
    </lineage>
</organism>
<dbReference type="GO" id="GO:0005634">
    <property type="term" value="C:nucleus"/>
    <property type="evidence" value="ECO:0007669"/>
    <property type="project" value="TreeGrafter"/>
</dbReference>